<dbReference type="Pfam" id="PF01546">
    <property type="entry name" value="Peptidase_M20"/>
    <property type="match status" value="1"/>
</dbReference>
<feature type="binding site" evidence="3">
    <location>
        <position position="387"/>
    </location>
    <ligand>
        <name>Zn(2+)</name>
        <dbReference type="ChEBI" id="CHEBI:29105"/>
        <label>2</label>
    </ligand>
</feature>
<comment type="similarity">
    <text evidence="1">Belongs to the peptidase M20 family.</text>
</comment>
<feature type="binding site" evidence="3">
    <location>
        <position position="88"/>
    </location>
    <ligand>
        <name>Zn(2+)</name>
        <dbReference type="ChEBI" id="CHEBI:29105"/>
        <label>1</label>
    </ligand>
</feature>
<evidence type="ECO:0000256" key="1">
    <source>
        <dbReference type="ARBA" id="ARBA00006153"/>
    </source>
</evidence>
<dbReference type="GO" id="GO:0050538">
    <property type="term" value="F:N-carbamoyl-L-amino-acid hydrolase activity"/>
    <property type="evidence" value="ECO:0007669"/>
    <property type="project" value="UniProtKB-EC"/>
</dbReference>
<keyword evidence="2 5" id="KW-0378">Hydrolase</keyword>
<proteinExistence type="inferred from homology"/>
<feature type="binding site" evidence="3">
    <location>
        <position position="99"/>
    </location>
    <ligand>
        <name>Zn(2+)</name>
        <dbReference type="ChEBI" id="CHEBI:29105"/>
        <label>2</label>
    </ligand>
</feature>
<dbReference type="PIRSF" id="PIRSF001235">
    <property type="entry name" value="Amidase_carbamoylase"/>
    <property type="match status" value="1"/>
</dbReference>
<comment type="cofactor">
    <cofactor evidence="3">
        <name>Zn(2+)</name>
        <dbReference type="ChEBI" id="CHEBI:29105"/>
    </cofactor>
    <text evidence="3">Binds 2 Zn(2+) ions per subunit.</text>
</comment>
<dbReference type="CDD" id="cd03884">
    <property type="entry name" value="M20_bAS"/>
    <property type="match status" value="1"/>
</dbReference>
<organism evidence="5 6">
    <name type="scientific">Sphingobium chlorophenolicum L-1</name>
    <dbReference type="NCBI Taxonomy" id="690566"/>
    <lineage>
        <taxon>Bacteria</taxon>
        <taxon>Pseudomonadati</taxon>
        <taxon>Pseudomonadota</taxon>
        <taxon>Alphaproteobacteria</taxon>
        <taxon>Sphingomonadales</taxon>
        <taxon>Sphingomonadaceae</taxon>
        <taxon>Sphingobium</taxon>
    </lineage>
</organism>
<dbReference type="PANTHER" id="PTHR32494">
    <property type="entry name" value="ALLANTOATE DEIMINASE-RELATED"/>
    <property type="match status" value="1"/>
</dbReference>
<dbReference type="InterPro" id="IPR036264">
    <property type="entry name" value="Bact_exopeptidase_dim_dom"/>
</dbReference>
<reference evidence="5 6" key="1">
    <citation type="submission" date="2011-05" db="EMBL/GenBank/DDBJ databases">
        <title>Complete sequence of chromosome 1 of Sphingobium chlorophenolicum L-1.</title>
        <authorList>
            <consortium name="US DOE Joint Genome Institute"/>
            <person name="Lucas S."/>
            <person name="Han J."/>
            <person name="Lapidus A."/>
            <person name="Cheng J.-F."/>
            <person name="Goodwin L."/>
            <person name="Pitluck S."/>
            <person name="Peters L."/>
            <person name="Daligault H."/>
            <person name="Han C."/>
            <person name="Tapia R."/>
            <person name="Land M."/>
            <person name="Hauser L."/>
            <person name="Kyrpides N."/>
            <person name="Ivanova N."/>
            <person name="Pagani I."/>
            <person name="Turner P."/>
            <person name="Copley S."/>
            <person name="Woyke T."/>
        </authorList>
    </citation>
    <scope>NUCLEOTIDE SEQUENCE [LARGE SCALE GENOMIC DNA]</scope>
    <source>
        <strain evidence="5 6">L-1</strain>
    </source>
</reference>
<keyword evidence="3" id="KW-0862">Zinc</keyword>
<feature type="domain" description="Peptidase M20 dimerisation" evidence="4">
    <location>
        <begin position="214"/>
        <end position="315"/>
    </location>
</feature>
<dbReference type="SUPFAM" id="SSF53187">
    <property type="entry name" value="Zn-dependent exopeptidases"/>
    <property type="match status" value="1"/>
</dbReference>
<sequence length="421" mass="45296">MSPTNGTFTLINADRLWGTLMEMACIGAGKAGGSNRQALTDADRDGRDLFVRWAREAGCSIAIDEVGNIFARMDGRDPSLPPILSGSHLDTQATGGRFDGVFGVLAALEAVRVIAEQGIEHDHPIEVVCWTNEEGCRFAPAMLGSGVVSGVYDTEFAYAVVDKDGASFGSELERIGYRGEFPAARRAIAAAIEAHIEQGPILEAEGKTIGVVTGIQGAYWLDIVLTGQSCHAGPTPMNMRRDPWRAASAIIAGALGIADQYAPSARVTIGDMKAEPGSRNTVPERLTFPVDIRHPDASTLEEMVAKLRALVERASVSARLEHEIKQIWHMPATRFDEQLVDLIEREAGELGYSYQRIVSGAGHDSLHTAQFAPTAMIFVPCEDGLSHNEAEAARYEDIAAGANVLLRTIIRAAQNSQQQDS</sequence>
<dbReference type="KEGG" id="sch:Sphch_0459"/>
<dbReference type="Pfam" id="PF07687">
    <property type="entry name" value="M20_dimer"/>
    <property type="match status" value="1"/>
</dbReference>
<dbReference type="SUPFAM" id="SSF55031">
    <property type="entry name" value="Bacterial exopeptidase dimerisation domain"/>
    <property type="match status" value="1"/>
</dbReference>
<evidence type="ECO:0000313" key="6">
    <source>
        <dbReference type="Proteomes" id="UP000007150"/>
    </source>
</evidence>
<evidence type="ECO:0000259" key="4">
    <source>
        <dbReference type="Pfam" id="PF07687"/>
    </source>
</evidence>
<name>F6EWZ3_SPHCR</name>
<dbReference type="STRING" id="690566.Sphch_0459"/>
<protein>
    <submittedName>
        <fullName evidence="5">Amidase, hydantoinase/carbamoylase family</fullName>
        <ecNumber evidence="5">3.5.1.87</ecNumber>
    </submittedName>
</protein>
<dbReference type="NCBIfam" id="NF006771">
    <property type="entry name" value="PRK09290.1-5"/>
    <property type="match status" value="1"/>
</dbReference>
<dbReference type="NCBIfam" id="TIGR01879">
    <property type="entry name" value="hydantase"/>
    <property type="match status" value="1"/>
</dbReference>
<evidence type="ECO:0000313" key="5">
    <source>
        <dbReference type="EMBL" id="AEG48156.1"/>
    </source>
</evidence>
<accession>F6EWZ3</accession>
<dbReference type="Gene3D" id="3.30.70.360">
    <property type="match status" value="1"/>
</dbReference>
<dbReference type="InterPro" id="IPR011650">
    <property type="entry name" value="Peptidase_M20_dimer"/>
</dbReference>
<dbReference type="PANTHER" id="PTHR32494:SF5">
    <property type="entry name" value="ALLANTOATE AMIDOHYDROLASE"/>
    <property type="match status" value="1"/>
</dbReference>
<dbReference type="Gene3D" id="3.40.630.10">
    <property type="entry name" value="Zn peptidases"/>
    <property type="match status" value="1"/>
</dbReference>
<dbReference type="EMBL" id="CP002798">
    <property type="protein sequence ID" value="AEG48156.1"/>
    <property type="molecule type" value="Genomic_DNA"/>
</dbReference>
<dbReference type="NCBIfam" id="NF006769">
    <property type="entry name" value="PRK09290.1-3"/>
    <property type="match status" value="1"/>
</dbReference>
<evidence type="ECO:0000256" key="2">
    <source>
        <dbReference type="ARBA" id="ARBA00022801"/>
    </source>
</evidence>
<feature type="binding site" evidence="3">
    <location>
        <position position="99"/>
    </location>
    <ligand>
        <name>Zn(2+)</name>
        <dbReference type="ChEBI" id="CHEBI:29105"/>
        <label>1</label>
    </ligand>
</feature>
<dbReference type="GO" id="GO:0046872">
    <property type="term" value="F:metal ion binding"/>
    <property type="evidence" value="ECO:0007669"/>
    <property type="project" value="UniProtKB-KW"/>
</dbReference>
<gene>
    <name evidence="5" type="ORF">Sphch_0459</name>
</gene>
<dbReference type="InterPro" id="IPR010158">
    <property type="entry name" value="Amidase_Cbmase"/>
</dbReference>
<dbReference type="EC" id="3.5.1.87" evidence="5"/>
<keyword evidence="3" id="KW-0479">Metal-binding</keyword>
<dbReference type="RefSeq" id="WP_013846422.1">
    <property type="nucleotide sequence ID" value="NC_015593.1"/>
</dbReference>
<dbReference type="Proteomes" id="UP000007150">
    <property type="component" value="Chromosome 1"/>
</dbReference>
<dbReference type="GO" id="GO:0016813">
    <property type="term" value="F:hydrolase activity, acting on carbon-nitrogen (but not peptide) bonds, in linear amidines"/>
    <property type="evidence" value="ECO:0007669"/>
    <property type="project" value="InterPro"/>
</dbReference>
<dbReference type="AlphaFoldDB" id="F6EWZ3"/>
<dbReference type="HOGENOM" id="CLU_024588_2_1_5"/>
<feature type="binding site" evidence="3">
    <location>
        <position position="195"/>
    </location>
    <ligand>
        <name>Zn(2+)</name>
        <dbReference type="ChEBI" id="CHEBI:29105"/>
        <label>1</label>
    </ligand>
</feature>
<dbReference type="InterPro" id="IPR002933">
    <property type="entry name" value="Peptidase_M20"/>
</dbReference>
<feature type="binding site" evidence="3">
    <location>
        <position position="134"/>
    </location>
    <ligand>
        <name>Zn(2+)</name>
        <dbReference type="ChEBI" id="CHEBI:29105"/>
        <label>2</label>
    </ligand>
</feature>
<keyword evidence="6" id="KW-1185">Reference proteome</keyword>
<evidence type="ECO:0000256" key="3">
    <source>
        <dbReference type="PIRSR" id="PIRSR001235-1"/>
    </source>
</evidence>